<dbReference type="AlphaFoldDB" id="A0AAV7TBC4"/>
<keyword evidence="3" id="KW-1185">Reference proteome</keyword>
<sequence>MEQVRLDEPKALARNREDNARGPEIGVELHGYKERKPEGLQQGNDIPPLKTTLQTVIRMLEEPVAS</sequence>
<feature type="region of interest" description="Disordered" evidence="1">
    <location>
        <begin position="1"/>
        <end position="31"/>
    </location>
</feature>
<gene>
    <name evidence="2" type="ORF">NDU88_005679</name>
</gene>
<dbReference type="EMBL" id="JANPWB010000007">
    <property type="protein sequence ID" value="KAJ1173854.1"/>
    <property type="molecule type" value="Genomic_DNA"/>
</dbReference>
<evidence type="ECO:0000313" key="3">
    <source>
        <dbReference type="Proteomes" id="UP001066276"/>
    </source>
</evidence>
<accession>A0AAV7TBC4</accession>
<reference evidence="2" key="1">
    <citation type="journal article" date="2022" name="bioRxiv">
        <title>Sequencing and chromosome-scale assembly of the giantPleurodeles waltlgenome.</title>
        <authorList>
            <person name="Brown T."/>
            <person name="Elewa A."/>
            <person name="Iarovenko S."/>
            <person name="Subramanian E."/>
            <person name="Araus A.J."/>
            <person name="Petzold A."/>
            <person name="Susuki M."/>
            <person name="Suzuki K.-i.T."/>
            <person name="Hayashi T."/>
            <person name="Toyoda A."/>
            <person name="Oliveira C."/>
            <person name="Osipova E."/>
            <person name="Leigh N.D."/>
            <person name="Simon A."/>
            <person name="Yun M.H."/>
        </authorList>
    </citation>
    <scope>NUCLEOTIDE SEQUENCE</scope>
    <source>
        <strain evidence="2">20211129_DDA</strain>
        <tissue evidence="2">Liver</tissue>
    </source>
</reference>
<evidence type="ECO:0000256" key="1">
    <source>
        <dbReference type="SAM" id="MobiDB-lite"/>
    </source>
</evidence>
<feature type="compositionally biased region" description="Basic and acidic residues" evidence="1">
    <location>
        <begin position="1"/>
        <end position="21"/>
    </location>
</feature>
<name>A0AAV7TBC4_PLEWA</name>
<comment type="caution">
    <text evidence="2">The sequence shown here is derived from an EMBL/GenBank/DDBJ whole genome shotgun (WGS) entry which is preliminary data.</text>
</comment>
<evidence type="ECO:0000313" key="2">
    <source>
        <dbReference type="EMBL" id="KAJ1173854.1"/>
    </source>
</evidence>
<organism evidence="2 3">
    <name type="scientific">Pleurodeles waltl</name>
    <name type="common">Iberian ribbed newt</name>
    <dbReference type="NCBI Taxonomy" id="8319"/>
    <lineage>
        <taxon>Eukaryota</taxon>
        <taxon>Metazoa</taxon>
        <taxon>Chordata</taxon>
        <taxon>Craniata</taxon>
        <taxon>Vertebrata</taxon>
        <taxon>Euteleostomi</taxon>
        <taxon>Amphibia</taxon>
        <taxon>Batrachia</taxon>
        <taxon>Caudata</taxon>
        <taxon>Salamandroidea</taxon>
        <taxon>Salamandridae</taxon>
        <taxon>Pleurodelinae</taxon>
        <taxon>Pleurodeles</taxon>
    </lineage>
</organism>
<dbReference type="Proteomes" id="UP001066276">
    <property type="component" value="Chromosome 4_1"/>
</dbReference>
<proteinExistence type="predicted"/>
<protein>
    <submittedName>
        <fullName evidence="2">Uncharacterized protein</fullName>
    </submittedName>
</protein>